<dbReference type="AlphaFoldDB" id="A0AAE0CD01"/>
<proteinExistence type="predicted"/>
<accession>A0AAE0CD01</accession>
<reference evidence="1 2" key="1">
    <citation type="journal article" date="2015" name="Genome Biol. Evol.">
        <title>Comparative Genomics of a Bacterivorous Green Alga Reveals Evolutionary Causalities and Consequences of Phago-Mixotrophic Mode of Nutrition.</title>
        <authorList>
            <person name="Burns J.A."/>
            <person name="Paasch A."/>
            <person name="Narechania A."/>
            <person name="Kim E."/>
        </authorList>
    </citation>
    <scope>NUCLEOTIDE SEQUENCE [LARGE SCALE GENOMIC DNA]</scope>
    <source>
        <strain evidence="1 2">PLY_AMNH</strain>
    </source>
</reference>
<dbReference type="Proteomes" id="UP001190700">
    <property type="component" value="Unassembled WGS sequence"/>
</dbReference>
<keyword evidence="2" id="KW-1185">Reference proteome</keyword>
<evidence type="ECO:0000313" key="2">
    <source>
        <dbReference type="Proteomes" id="UP001190700"/>
    </source>
</evidence>
<comment type="caution">
    <text evidence="1">The sequence shown here is derived from an EMBL/GenBank/DDBJ whole genome shotgun (WGS) entry which is preliminary data.</text>
</comment>
<evidence type="ECO:0000313" key="1">
    <source>
        <dbReference type="EMBL" id="KAK3251592.1"/>
    </source>
</evidence>
<name>A0AAE0CD01_9CHLO</name>
<protein>
    <submittedName>
        <fullName evidence="1">Uncharacterized protein</fullName>
    </submittedName>
</protein>
<sequence>MIKLDLADPDVWEEKARAEASPREVTQAILKVLEIATAIESRKKEKAHSSKAWRQNAPPRLARNRDQVAALFGALYNNEDPSYIPFELAAIGPELCNSEEPPVPDEEG</sequence>
<gene>
    <name evidence="1" type="ORF">CYMTET_39075</name>
</gene>
<dbReference type="EMBL" id="LGRX02025952">
    <property type="protein sequence ID" value="KAK3251592.1"/>
    <property type="molecule type" value="Genomic_DNA"/>
</dbReference>
<organism evidence="1 2">
    <name type="scientific">Cymbomonas tetramitiformis</name>
    <dbReference type="NCBI Taxonomy" id="36881"/>
    <lineage>
        <taxon>Eukaryota</taxon>
        <taxon>Viridiplantae</taxon>
        <taxon>Chlorophyta</taxon>
        <taxon>Pyramimonadophyceae</taxon>
        <taxon>Pyramimonadales</taxon>
        <taxon>Pyramimonadaceae</taxon>
        <taxon>Cymbomonas</taxon>
    </lineage>
</organism>